<feature type="coiled-coil region" evidence="1">
    <location>
        <begin position="640"/>
        <end position="667"/>
    </location>
</feature>
<reference evidence="3 4" key="1">
    <citation type="submission" date="2018-11" db="EMBL/GenBank/DDBJ databases">
        <authorList>
            <consortium name="Pathogen Informatics"/>
        </authorList>
    </citation>
    <scope>NUCLEOTIDE SEQUENCE [LARGE SCALE GENOMIC DNA]</scope>
</reference>
<keyword evidence="4" id="KW-1185">Reference proteome</keyword>
<dbReference type="AlphaFoldDB" id="A0A3P7IP67"/>
<feature type="coiled-coil region" evidence="1">
    <location>
        <begin position="31"/>
        <end position="108"/>
    </location>
</feature>
<proteinExistence type="predicted"/>
<evidence type="ECO:0000256" key="1">
    <source>
        <dbReference type="SAM" id="Coils"/>
    </source>
</evidence>
<feature type="region of interest" description="Disordered" evidence="2">
    <location>
        <begin position="859"/>
        <end position="879"/>
    </location>
</feature>
<dbReference type="EMBL" id="UYYB01094723">
    <property type="protein sequence ID" value="VDM74890.1"/>
    <property type="molecule type" value="Genomic_DNA"/>
</dbReference>
<feature type="region of interest" description="Disordered" evidence="2">
    <location>
        <begin position="144"/>
        <end position="186"/>
    </location>
</feature>
<feature type="coiled-coil region" evidence="1">
    <location>
        <begin position="430"/>
        <end position="594"/>
    </location>
</feature>
<gene>
    <name evidence="3" type="ORF">SVUK_LOCUS9888</name>
</gene>
<name>A0A3P7IP67_STRVU</name>
<dbReference type="OrthoDB" id="5864070at2759"/>
<feature type="compositionally biased region" description="Polar residues" evidence="2">
    <location>
        <begin position="869"/>
        <end position="879"/>
    </location>
</feature>
<evidence type="ECO:0000313" key="4">
    <source>
        <dbReference type="Proteomes" id="UP000270094"/>
    </source>
</evidence>
<feature type="compositionally biased region" description="Basic and acidic residues" evidence="2">
    <location>
        <begin position="859"/>
        <end position="868"/>
    </location>
</feature>
<evidence type="ECO:0000256" key="2">
    <source>
        <dbReference type="SAM" id="MobiDB-lite"/>
    </source>
</evidence>
<feature type="compositionally biased region" description="Basic and acidic residues" evidence="2">
    <location>
        <begin position="162"/>
        <end position="171"/>
    </location>
</feature>
<organism evidence="3 4">
    <name type="scientific">Strongylus vulgaris</name>
    <name type="common">Blood worm</name>
    <dbReference type="NCBI Taxonomy" id="40348"/>
    <lineage>
        <taxon>Eukaryota</taxon>
        <taxon>Metazoa</taxon>
        <taxon>Ecdysozoa</taxon>
        <taxon>Nematoda</taxon>
        <taxon>Chromadorea</taxon>
        <taxon>Rhabditida</taxon>
        <taxon>Rhabditina</taxon>
        <taxon>Rhabditomorpha</taxon>
        <taxon>Strongyloidea</taxon>
        <taxon>Strongylidae</taxon>
        <taxon>Strongylus</taxon>
    </lineage>
</organism>
<feature type="region of interest" description="Disordered" evidence="2">
    <location>
        <begin position="679"/>
        <end position="736"/>
    </location>
</feature>
<protein>
    <submittedName>
        <fullName evidence="3">Uncharacterized protein</fullName>
    </submittedName>
</protein>
<feature type="coiled-coil region" evidence="1">
    <location>
        <begin position="918"/>
        <end position="1060"/>
    </location>
</feature>
<accession>A0A3P7IP67</accession>
<sequence length="1070" mass="124896">MACSVLDASTSMLATVESEAMDVEQSTASKLREMTEVNRDLREELFATRRELDELRQLADSMNQDEKEAELEKLRSELIEATNRFLQIAAQKKALEELEDTLVSKDKLHGEMAAELERLRELGAYAEGTLKPLAHTISGTNKVEETQTNGIPPDVVPQSDEGSPKVRLTEKKVRRPSKPRGTKELKTVRDDRVHYDENRERRVFDQDVWEQQAMLMVSLYSELMQIMEEQEVKQKQMDEMEKVLFKGRRAMDDSKAQLHLAFEEIYQLKKNENESEDMEKEETSTELLELRRFASTIKMGGLEVEKRAEEVTRKLITEQIERVRLSRTNTVLRRRCNRAEQAMRRARERMVLIETQAGKRCAQLQYQLDTALIDLADCQNKLVRSVSIETYEKLAIRFKKECVSEVLSGEIDETWKENLVSIEAPVDAKIQELEAKNAYLKKIVEVISEQNDFWSKETEILQNENEELKRFVEDMENESDLKNILGMSLIDLMGSIEQRLLETIREQQEGRRDHERAYRKAREAEEKLALWRSEWSAQRSRLNARLNSLNGLSLTQIEQLRTKIQEVKESEMIAEDAKEKAETLRDELQQKVVVQKAGRKAKDTVEEENANILKIERKLQAVYGSLEMQTIKSERLEVTVKLREDQISSLKKELHAIEKENEELLTTIASANLWSKLSKDKDTNEGQDEPAIEESASTTIERPTFSPLTEERQPSEDSEATSTDSEGGATKTILQDNSKEFEKRLAKMKEAAELCIHGYKQQLRQKDQALEMYRKLAEEKLSTRSQPPEKEIVREEVRVVDERTEERLRQALGDVARLKEEIEELEKANRALYRKRRRSIVPVVSTVECQTDIFTKEENETKDIEQKTKSPSRVSPADSVSSNMELILACEKIREDAMAELESRAPKLKEVYDFRVELEKTKKENRRLRNMVEDQRKSMESFKKDVINKKSGEDEVARWNERKKLEEMLNTVRKKLADSLEREKGVRDKLIKRDRLVEDLRRDEEMRRKELERTRKKFADLQYERDMALKENEENHKLQKKLIEERKKLTEEAAKLEQNEKVDSSTIEKR</sequence>
<evidence type="ECO:0000313" key="3">
    <source>
        <dbReference type="EMBL" id="VDM74890.1"/>
    </source>
</evidence>
<dbReference type="Proteomes" id="UP000270094">
    <property type="component" value="Unassembled WGS sequence"/>
</dbReference>
<keyword evidence="1" id="KW-0175">Coiled coil</keyword>
<feature type="coiled-coil region" evidence="1">
    <location>
        <begin position="329"/>
        <end position="356"/>
    </location>
</feature>